<sequence length="347" mass="39065">MYKAGDVQKKLGELESDRFMEFEVDPDFDAETMNEKGNNIPNQSSTKVARKPSQGYRPLPVVSLARSDSTEDIGKKDETPIKKEVIGPAIPENRSWAAPFRFLDSDDVFRAYGQREGIHFEPYFLGTRSVLRGMKALEFKQFTAVTQKATNGLDWFPDLSLEAVNTIAAAVNKIVLAETNQLIDAGLSFELLNRLNFQPTGTVDKTVAGLVPKAFTYDGSQNGREISPAALAEEFAKKYRHGGPRAMLVNAGNINPQFEVNLKFGDKTLKLEAKPRQALNQYFTWKTIQAALWINQSFAKKYAESVKSTDTTWYHIRHEFYEAGDDRKAAAFSAARYNFLSKIYYLP</sequence>
<keyword evidence="3" id="KW-1185">Reference proteome</keyword>
<dbReference type="Proteomes" id="UP001174934">
    <property type="component" value="Unassembled WGS sequence"/>
</dbReference>
<protein>
    <submittedName>
        <fullName evidence="2">Uncharacterized protein</fullName>
    </submittedName>
</protein>
<feature type="compositionally biased region" description="Polar residues" evidence="1">
    <location>
        <begin position="35"/>
        <end position="47"/>
    </location>
</feature>
<feature type="region of interest" description="Disordered" evidence="1">
    <location>
        <begin position="30"/>
        <end position="54"/>
    </location>
</feature>
<dbReference type="AlphaFoldDB" id="A0AA40C8Y0"/>
<name>A0AA40C8Y0_9PEZI</name>
<proteinExistence type="predicted"/>
<evidence type="ECO:0000313" key="3">
    <source>
        <dbReference type="Proteomes" id="UP001174934"/>
    </source>
</evidence>
<organism evidence="2 3">
    <name type="scientific">Bombardia bombarda</name>
    <dbReference type="NCBI Taxonomy" id="252184"/>
    <lineage>
        <taxon>Eukaryota</taxon>
        <taxon>Fungi</taxon>
        <taxon>Dikarya</taxon>
        <taxon>Ascomycota</taxon>
        <taxon>Pezizomycotina</taxon>
        <taxon>Sordariomycetes</taxon>
        <taxon>Sordariomycetidae</taxon>
        <taxon>Sordariales</taxon>
        <taxon>Lasiosphaeriaceae</taxon>
        <taxon>Bombardia</taxon>
    </lineage>
</organism>
<gene>
    <name evidence="2" type="ORF">B0T17DRAFT_615146</name>
</gene>
<comment type="caution">
    <text evidence="2">The sequence shown here is derived from an EMBL/GenBank/DDBJ whole genome shotgun (WGS) entry which is preliminary data.</text>
</comment>
<accession>A0AA40C8Y0</accession>
<dbReference type="EMBL" id="JAULSR010000002">
    <property type="protein sequence ID" value="KAK0629360.1"/>
    <property type="molecule type" value="Genomic_DNA"/>
</dbReference>
<reference evidence="2" key="1">
    <citation type="submission" date="2023-06" db="EMBL/GenBank/DDBJ databases">
        <title>Genome-scale phylogeny and comparative genomics of the fungal order Sordariales.</title>
        <authorList>
            <consortium name="Lawrence Berkeley National Laboratory"/>
            <person name="Hensen N."/>
            <person name="Bonometti L."/>
            <person name="Westerberg I."/>
            <person name="Brannstrom I.O."/>
            <person name="Guillou S."/>
            <person name="Cros-Aarteil S."/>
            <person name="Calhoun S."/>
            <person name="Haridas S."/>
            <person name="Kuo A."/>
            <person name="Mondo S."/>
            <person name="Pangilinan J."/>
            <person name="Riley R."/>
            <person name="LaButti K."/>
            <person name="Andreopoulos B."/>
            <person name="Lipzen A."/>
            <person name="Chen C."/>
            <person name="Yanf M."/>
            <person name="Daum C."/>
            <person name="Ng V."/>
            <person name="Clum A."/>
            <person name="Steindorff A."/>
            <person name="Ohm R."/>
            <person name="Martin F."/>
            <person name="Silar P."/>
            <person name="Natvig D."/>
            <person name="Lalanne C."/>
            <person name="Gautier V."/>
            <person name="Ament-velasquez S.L."/>
            <person name="Kruys A."/>
            <person name="Hutchinson M.I."/>
            <person name="Powell A.J."/>
            <person name="Barry K."/>
            <person name="Miller A.N."/>
            <person name="Grigoriev I.V."/>
            <person name="Debuchy R."/>
            <person name="Gladieux P."/>
            <person name="Thoren M.H."/>
            <person name="Johannesson H."/>
        </authorList>
    </citation>
    <scope>NUCLEOTIDE SEQUENCE</scope>
    <source>
        <strain evidence="2">SMH3391-2</strain>
    </source>
</reference>
<evidence type="ECO:0000313" key="2">
    <source>
        <dbReference type="EMBL" id="KAK0629360.1"/>
    </source>
</evidence>
<evidence type="ECO:0000256" key="1">
    <source>
        <dbReference type="SAM" id="MobiDB-lite"/>
    </source>
</evidence>